<reference evidence="1" key="1">
    <citation type="submission" date="2023-05" db="EMBL/GenBank/DDBJ databases">
        <authorList>
            <consortium name="ELIXIR-Norway"/>
        </authorList>
    </citation>
    <scope>NUCLEOTIDE SEQUENCE</scope>
</reference>
<proteinExistence type="predicted"/>
<evidence type="ECO:0000313" key="2">
    <source>
        <dbReference type="Proteomes" id="UP001162501"/>
    </source>
</evidence>
<accession>A0AC60A9J1</accession>
<feature type="non-terminal residue" evidence="1">
    <location>
        <position position="1"/>
    </location>
</feature>
<dbReference type="Proteomes" id="UP001162501">
    <property type="component" value="Chromosome 9"/>
</dbReference>
<feature type="non-terminal residue" evidence="1">
    <location>
        <position position="190"/>
    </location>
</feature>
<dbReference type="EMBL" id="OX596093">
    <property type="protein sequence ID" value="CAN0572636.1"/>
    <property type="molecule type" value="Genomic_DNA"/>
</dbReference>
<organism evidence="1 2">
    <name type="scientific">Rangifer tarandus platyrhynchus</name>
    <name type="common">Svalbard reindeer</name>
    <dbReference type="NCBI Taxonomy" id="3082113"/>
    <lineage>
        <taxon>Eukaryota</taxon>
        <taxon>Metazoa</taxon>
        <taxon>Chordata</taxon>
        <taxon>Craniata</taxon>
        <taxon>Vertebrata</taxon>
        <taxon>Euteleostomi</taxon>
        <taxon>Mammalia</taxon>
        <taxon>Eutheria</taxon>
        <taxon>Laurasiatheria</taxon>
        <taxon>Artiodactyla</taxon>
        <taxon>Ruminantia</taxon>
        <taxon>Pecora</taxon>
        <taxon>Cervidae</taxon>
        <taxon>Odocoileinae</taxon>
        <taxon>Rangifer</taxon>
    </lineage>
</organism>
<name>A0AC60A9J1_RANTA</name>
<gene>
    <name evidence="1" type="ORF">MRATA1EN22A_LOCUS28506</name>
</gene>
<sequence length="190" mass="21226">MRLQYHLEAGGAEEREQSKAWMIHFLTQASSLEESLALKKIQVVYFSSLSRQLEFEATSMTVIPLFHLAYLLIILFAIVSCYRCDCVRNKMWVAVFGVISVALAVVSGFGLMLYIGVPFVLIVANSPFLILGVGIDDMFIMISAWQKTSFTDSISERMSDVYSKVAVSITITTVTNVLAFYTGIMTSFRS</sequence>
<evidence type="ECO:0000313" key="1">
    <source>
        <dbReference type="EMBL" id="CAN0572636.1"/>
    </source>
</evidence>
<reference evidence="1" key="2">
    <citation type="submission" date="2025-03" db="EMBL/GenBank/DDBJ databases">
        <authorList>
            <consortium name="ELIXIR-Norway"/>
            <consortium name="Elixir Norway"/>
        </authorList>
    </citation>
    <scope>NUCLEOTIDE SEQUENCE</scope>
</reference>
<protein>
    <submittedName>
        <fullName evidence="1">Uncharacterized protein</fullName>
    </submittedName>
</protein>